<dbReference type="Proteomes" id="UP000465306">
    <property type="component" value="Unassembled WGS sequence"/>
</dbReference>
<proteinExistence type="predicted"/>
<evidence type="ECO:0000313" key="4">
    <source>
        <dbReference type="Proteomes" id="UP000465306"/>
    </source>
</evidence>
<reference evidence="3" key="3">
    <citation type="submission" date="2020-11" db="EMBL/GenBank/DDBJ databases">
        <title>Intraspecies plasmid and genomic variation of Mycobacterium kubicae revealed by the complete genome sequences of two clinical isolates.</title>
        <authorList>
            <person name="Hendrix J.R."/>
            <person name="Epperson L.E."/>
            <person name="Honda J.R."/>
            <person name="Strong M."/>
        </authorList>
    </citation>
    <scope>NUCLEOTIDE SEQUENCE</scope>
    <source>
        <strain evidence="3">JCM 13573</strain>
    </source>
</reference>
<feature type="signal peptide" evidence="1">
    <location>
        <begin position="1"/>
        <end position="24"/>
    </location>
</feature>
<dbReference type="AlphaFoldDB" id="A0AAX1J6H5"/>
<dbReference type="EMBL" id="BLKU01000005">
    <property type="protein sequence ID" value="GFG68042.1"/>
    <property type="molecule type" value="Genomic_DNA"/>
</dbReference>
<dbReference type="Proteomes" id="UP000663583">
    <property type="component" value="Chromosome"/>
</dbReference>
<evidence type="ECO:0008006" key="6">
    <source>
        <dbReference type="Google" id="ProtNLM"/>
    </source>
</evidence>
<sequence>MHSLKHAVVAAATVTAALSFPAPAYGQTNNFQSPSGNIYCTLDNTGAACDISEFTYQPPPPPECAQHIEWGSRFRLSVGKAAIIECHGDTLKVPGEPTLNYGQTVSAGTVTCSSEQSGVRCTDTASGHYFRVSRDSYNLG</sequence>
<accession>A0AAX1J6H5</accession>
<reference evidence="2 4" key="1">
    <citation type="journal article" date="2019" name="Emerg. Microbes Infect.">
        <title>Comprehensive subspecies identification of 175 nontuberculous mycobacteria species based on 7547 genomic profiles.</title>
        <authorList>
            <person name="Matsumoto Y."/>
            <person name="Kinjo T."/>
            <person name="Motooka D."/>
            <person name="Nabeya D."/>
            <person name="Jung N."/>
            <person name="Uechi K."/>
            <person name="Horii T."/>
            <person name="Iida T."/>
            <person name="Fujita J."/>
            <person name="Nakamura S."/>
        </authorList>
    </citation>
    <scope>NUCLEOTIDE SEQUENCE [LARGE SCALE GENOMIC DNA]</scope>
    <source>
        <strain evidence="2 4">JCM 13573</strain>
    </source>
</reference>
<organism evidence="3 5">
    <name type="scientific">Mycobacterium kubicae</name>
    <dbReference type="NCBI Taxonomy" id="120959"/>
    <lineage>
        <taxon>Bacteria</taxon>
        <taxon>Bacillati</taxon>
        <taxon>Actinomycetota</taxon>
        <taxon>Actinomycetes</taxon>
        <taxon>Mycobacteriales</taxon>
        <taxon>Mycobacteriaceae</taxon>
        <taxon>Mycobacterium</taxon>
        <taxon>Mycobacterium simiae complex</taxon>
    </lineage>
</organism>
<protein>
    <recommendedName>
        <fullName evidence="6">Ig-like domain-containing protein</fullName>
    </recommendedName>
</protein>
<reference evidence="2" key="2">
    <citation type="submission" date="2020-02" db="EMBL/GenBank/DDBJ databases">
        <authorList>
            <person name="Matsumoto Y."/>
            <person name="Kinjo T."/>
            <person name="Motooka D."/>
            <person name="Nabeya D."/>
            <person name="Jung N."/>
            <person name="Uechi K."/>
            <person name="Horii T."/>
            <person name="Iida T."/>
            <person name="Fujita J."/>
            <person name="Nakamura S."/>
        </authorList>
    </citation>
    <scope>NUCLEOTIDE SEQUENCE</scope>
    <source>
        <strain evidence="2">JCM 13573</strain>
    </source>
</reference>
<evidence type="ECO:0000256" key="1">
    <source>
        <dbReference type="SAM" id="SignalP"/>
    </source>
</evidence>
<keyword evidence="4" id="KW-1185">Reference proteome</keyword>
<name>A0AAX1J6H5_9MYCO</name>
<keyword evidence="1" id="KW-0732">Signal</keyword>
<feature type="chain" id="PRO_5043735097" description="Ig-like domain-containing protein" evidence="1">
    <location>
        <begin position="25"/>
        <end position="140"/>
    </location>
</feature>
<dbReference type="Pfam" id="PF20341">
    <property type="entry name" value="DUF6636"/>
    <property type="match status" value="1"/>
</dbReference>
<dbReference type="InterPro" id="IPR046576">
    <property type="entry name" value="DUF6636"/>
</dbReference>
<gene>
    <name evidence="3" type="ORF">I2456_16190</name>
    <name evidence="2" type="ORF">MKUB_55320</name>
</gene>
<dbReference type="RefSeq" id="WP_068026972.1">
    <property type="nucleotide sequence ID" value="NZ_BLKU01000005.1"/>
</dbReference>
<evidence type="ECO:0000313" key="2">
    <source>
        <dbReference type="EMBL" id="GFG68042.1"/>
    </source>
</evidence>
<evidence type="ECO:0000313" key="5">
    <source>
        <dbReference type="Proteomes" id="UP000663583"/>
    </source>
</evidence>
<dbReference type="KEGG" id="mku:I2456_16190"/>
<evidence type="ECO:0000313" key="3">
    <source>
        <dbReference type="EMBL" id="QPI36105.1"/>
    </source>
</evidence>
<dbReference type="EMBL" id="CP065047">
    <property type="protein sequence ID" value="QPI36105.1"/>
    <property type="molecule type" value="Genomic_DNA"/>
</dbReference>